<dbReference type="OrthoDB" id="9768177at2"/>
<gene>
    <name evidence="13" type="ORF">D7322_24495</name>
</gene>
<dbReference type="Pfam" id="PF07715">
    <property type="entry name" value="Plug"/>
    <property type="match status" value="1"/>
</dbReference>
<dbReference type="InterPro" id="IPR023996">
    <property type="entry name" value="TonB-dep_OMP_SusC/RagA"/>
</dbReference>
<dbReference type="Proteomes" id="UP000282423">
    <property type="component" value="Unassembled WGS sequence"/>
</dbReference>
<evidence type="ECO:0000313" key="14">
    <source>
        <dbReference type="Proteomes" id="UP000282423"/>
    </source>
</evidence>
<accession>A0A420VRP3</accession>
<evidence type="ECO:0000256" key="9">
    <source>
        <dbReference type="RuleBase" id="RU003357"/>
    </source>
</evidence>
<dbReference type="InterPro" id="IPR039426">
    <property type="entry name" value="TonB-dep_rcpt-like"/>
</dbReference>
<evidence type="ECO:0000256" key="1">
    <source>
        <dbReference type="ARBA" id="ARBA00004571"/>
    </source>
</evidence>
<dbReference type="EMBL" id="RBWS01000024">
    <property type="protein sequence ID" value="RKO68955.1"/>
    <property type="molecule type" value="Genomic_DNA"/>
</dbReference>
<dbReference type="AlphaFoldDB" id="A0A420VRP3"/>
<evidence type="ECO:0000259" key="11">
    <source>
        <dbReference type="Pfam" id="PF00593"/>
    </source>
</evidence>
<comment type="caution">
    <text evidence="13">The sequence shown here is derived from an EMBL/GenBank/DDBJ whole genome shotgun (WGS) entry which is preliminary data.</text>
</comment>
<dbReference type="InterPro" id="IPR036942">
    <property type="entry name" value="Beta-barrel_TonB_sf"/>
</dbReference>
<dbReference type="Pfam" id="PF13715">
    <property type="entry name" value="CarbopepD_reg_2"/>
    <property type="match status" value="1"/>
</dbReference>
<dbReference type="InterPro" id="IPR037066">
    <property type="entry name" value="Plug_dom_sf"/>
</dbReference>
<dbReference type="SUPFAM" id="SSF56935">
    <property type="entry name" value="Porins"/>
    <property type="match status" value="1"/>
</dbReference>
<dbReference type="NCBIfam" id="TIGR04056">
    <property type="entry name" value="OMP_RagA_SusC"/>
    <property type="match status" value="1"/>
</dbReference>
<keyword evidence="3 8" id="KW-1134">Transmembrane beta strand</keyword>
<keyword evidence="10" id="KW-0732">Signal</keyword>
<evidence type="ECO:0000256" key="10">
    <source>
        <dbReference type="SAM" id="SignalP"/>
    </source>
</evidence>
<dbReference type="PROSITE" id="PS00018">
    <property type="entry name" value="EF_HAND_1"/>
    <property type="match status" value="1"/>
</dbReference>
<evidence type="ECO:0000256" key="8">
    <source>
        <dbReference type="PROSITE-ProRule" id="PRU01360"/>
    </source>
</evidence>
<keyword evidence="7 8" id="KW-0998">Cell outer membrane</keyword>
<dbReference type="InterPro" id="IPR023997">
    <property type="entry name" value="TonB-dep_OMP_SusC/RagA_CS"/>
</dbReference>
<evidence type="ECO:0000256" key="7">
    <source>
        <dbReference type="ARBA" id="ARBA00023237"/>
    </source>
</evidence>
<feature type="chain" id="PRO_5019433552" evidence="10">
    <location>
        <begin position="27"/>
        <end position="994"/>
    </location>
</feature>
<evidence type="ECO:0000256" key="4">
    <source>
        <dbReference type="ARBA" id="ARBA00022692"/>
    </source>
</evidence>
<keyword evidence="6 8" id="KW-0472">Membrane</keyword>
<dbReference type="PROSITE" id="PS51257">
    <property type="entry name" value="PROKAR_LIPOPROTEIN"/>
    <property type="match status" value="1"/>
</dbReference>
<dbReference type="SUPFAM" id="SSF49464">
    <property type="entry name" value="Carboxypeptidase regulatory domain-like"/>
    <property type="match status" value="1"/>
</dbReference>
<evidence type="ECO:0000256" key="6">
    <source>
        <dbReference type="ARBA" id="ARBA00023136"/>
    </source>
</evidence>
<dbReference type="Gene3D" id="2.40.170.20">
    <property type="entry name" value="TonB-dependent receptor, beta-barrel domain"/>
    <property type="match status" value="1"/>
</dbReference>
<evidence type="ECO:0000256" key="2">
    <source>
        <dbReference type="ARBA" id="ARBA00022448"/>
    </source>
</evidence>
<keyword evidence="5 9" id="KW-0798">TonB box</keyword>
<dbReference type="Gene3D" id="2.170.130.10">
    <property type="entry name" value="TonB-dependent receptor, plug domain"/>
    <property type="match status" value="1"/>
</dbReference>
<sequence>MKGFAFKSSLLGLSLLSCLGETQLQAATGAESRWIGLMQQQDIRGVVRNEQGQGMAGVTVLVAGTTVGTSTASDGSYRIALPKGKSQLLFSMVGYSSQTLTVAGTTLNVNMLPAGNVLEELVVVGYGSTTKKDLTGAVNTVGSKDFNGGLVGSPEQLINGKTAGVQVMSNSGSPSSGSTIRIRGGASLSASNDPLIVLDGVPLETGGISGNSGNFLSLINPNDIESMTVLKDASSTAIYGSRASNGVLLITTKKGKGDALRLSFSSIVSMQQALGVADMMSRDEFAELINSKGTAAQKALLGNSSTDWLSEVFQQAMGTDNNLSLQGKMGKVLPFRASVGYYNQQGTLRTDKTERMTGALVVNPTFFNKHLTVNLNVKAARNNNSFANTDAIWSAVAFNPTQPIYSGVDAYGGYYEGLDNAGLPATGANLNPLGLLKQEKHRSTVNRAVGNLDLDYKLHMLPELKAHVTLGYDYAKGNGSNLIPASAANNFTVGGAFDRYEQTLKNRLFTGYLNYNKFFSDIKSTIDVTAGHDYQYWSAKRPPIVYYNEAGDNIRSTAIASDERHTLISWYGRINYNYDSRYLLTATIRKDGTSRFSPENRWGTFPSVALAWRLSQESFMKGISFLNDLKLRASYGVTGQQEGIGNYEYLPVYNLGTAYAQYRFGDQYHLVYRPSVYNRDLRWETTKAFNYGLDFALWKNRISGSVEYYTRKTHDLLANVPVAAGTNFDQNATINVGNVESRGFEFQLNTVPVEKDNLRWEVNFNATNQHTKVTNIALVQDANAVGTYVGPNVSGRGIQILTTGYQPNMFYVYKQLYNEAGKPLEGVYADLNGDGAINEKDLYRYQSPAAKWLFGFNTQLTYKKWTAATTLRANVGNYVFNNTKMNLSAWETLQYVDPAINNLHRDYFNTGFQTRQYYSDYYVENASFLRMENLSVNYNFGKVGKISSLRVGAVAQNVFIVSNYSGMDPEVPSGFDSSFYPRSRTFSLSLNLDF</sequence>
<dbReference type="InterPro" id="IPR000531">
    <property type="entry name" value="Beta-barrel_TonB"/>
</dbReference>
<evidence type="ECO:0000256" key="3">
    <source>
        <dbReference type="ARBA" id="ARBA00022452"/>
    </source>
</evidence>
<dbReference type="RefSeq" id="WP_121126823.1">
    <property type="nucleotide sequence ID" value="NZ_RBWS01000024.1"/>
</dbReference>
<proteinExistence type="inferred from homology"/>
<dbReference type="PROSITE" id="PS52016">
    <property type="entry name" value="TONB_DEPENDENT_REC_3"/>
    <property type="match status" value="1"/>
</dbReference>
<dbReference type="InterPro" id="IPR018247">
    <property type="entry name" value="EF_Hand_1_Ca_BS"/>
</dbReference>
<protein>
    <submittedName>
        <fullName evidence="13">SusC/RagA family TonB-linked outer membrane protein</fullName>
    </submittedName>
</protein>
<dbReference type="InterPro" id="IPR008969">
    <property type="entry name" value="CarboxyPept-like_regulatory"/>
</dbReference>
<feature type="signal peptide" evidence="10">
    <location>
        <begin position="1"/>
        <end position="26"/>
    </location>
</feature>
<keyword evidence="2 8" id="KW-0813">Transport</keyword>
<dbReference type="GO" id="GO:0009279">
    <property type="term" value="C:cell outer membrane"/>
    <property type="evidence" value="ECO:0007669"/>
    <property type="project" value="UniProtKB-SubCell"/>
</dbReference>
<evidence type="ECO:0000256" key="5">
    <source>
        <dbReference type="ARBA" id="ARBA00023077"/>
    </source>
</evidence>
<organism evidence="13 14">
    <name type="scientific">Sphingobacterium puteale</name>
    <dbReference type="NCBI Taxonomy" id="2420510"/>
    <lineage>
        <taxon>Bacteria</taxon>
        <taxon>Pseudomonadati</taxon>
        <taxon>Bacteroidota</taxon>
        <taxon>Sphingobacteriia</taxon>
        <taxon>Sphingobacteriales</taxon>
        <taxon>Sphingobacteriaceae</taxon>
        <taxon>Sphingobacterium</taxon>
    </lineage>
</organism>
<dbReference type="InterPro" id="IPR012910">
    <property type="entry name" value="Plug_dom"/>
</dbReference>
<evidence type="ECO:0000313" key="13">
    <source>
        <dbReference type="EMBL" id="RKO68955.1"/>
    </source>
</evidence>
<comment type="subcellular location">
    <subcellularLocation>
        <location evidence="1 8">Cell outer membrane</location>
        <topology evidence="1 8">Multi-pass membrane protein</topology>
    </subcellularLocation>
</comment>
<keyword evidence="14" id="KW-1185">Reference proteome</keyword>
<evidence type="ECO:0000259" key="12">
    <source>
        <dbReference type="Pfam" id="PF07715"/>
    </source>
</evidence>
<name>A0A420VRP3_9SPHI</name>
<comment type="similarity">
    <text evidence="8 9">Belongs to the TonB-dependent receptor family.</text>
</comment>
<reference evidence="13 14" key="1">
    <citation type="submission" date="2018-10" db="EMBL/GenBank/DDBJ databases">
        <title>Sphingobacterium sp. M05W1-28.</title>
        <authorList>
            <person name="Cai H."/>
        </authorList>
    </citation>
    <scope>NUCLEOTIDE SEQUENCE [LARGE SCALE GENOMIC DNA]</scope>
    <source>
        <strain evidence="13 14">M05W1-28</strain>
    </source>
</reference>
<dbReference type="NCBIfam" id="TIGR04057">
    <property type="entry name" value="SusC_RagA_signa"/>
    <property type="match status" value="1"/>
</dbReference>
<feature type="domain" description="TonB-dependent receptor plug" evidence="12">
    <location>
        <begin position="131"/>
        <end position="247"/>
    </location>
</feature>
<feature type="domain" description="TonB-dependent receptor-like beta-barrel" evidence="11">
    <location>
        <begin position="409"/>
        <end position="792"/>
    </location>
</feature>
<dbReference type="Pfam" id="PF00593">
    <property type="entry name" value="TonB_dep_Rec_b-barrel"/>
    <property type="match status" value="1"/>
</dbReference>
<dbReference type="Gene3D" id="2.60.40.1120">
    <property type="entry name" value="Carboxypeptidase-like, regulatory domain"/>
    <property type="match status" value="1"/>
</dbReference>
<keyword evidence="4 8" id="KW-0812">Transmembrane</keyword>